<name>A0ABP9G657_9MICC</name>
<proteinExistence type="predicted"/>
<protein>
    <recommendedName>
        <fullName evidence="4">Phage tail protein</fullName>
    </recommendedName>
</protein>
<evidence type="ECO:0000313" key="3">
    <source>
        <dbReference type="Proteomes" id="UP001500368"/>
    </source>
</evidence>
<feature type="region of interest" description="Disordered" evidence="1">
    <location>
        <begin position="178"/>
        <end position="197"/>
    </location>
</feature>
<dbReference type="Proteomes" id="UP001500368">
    <property type="component" value="Unassembled WGS sequence"/>
</dbReference>
<comment type="caution">
    <text evidence="2">The sequence shown here is derived from an EMBL/GenBank/DDBJ whole genome shotgun (WGS) entry which is preliminary data.</text>
</comment>
<keyword evidence="3" id="KW-1185">Reference proteome</keyword>
<organism evidence="2 3">
    <name type="scientific">Nesterenkonia rhizosphaerae</name>
    <dbReference type="NCBI Taxonomy" id="1348272"/>
    <lineage>
        <taxon>Bacteria</taxon>
        <taxon>Bacillati</taxon>
        <taxon>Actinomycetota</taxon>
        <taxon>Actinomycetes</taxon>
        <taxon>Micrococcales</taxon>
        <taxon>Micrococcaceae</taxon>
        <taxon>Nesterenkonia</taxon>
    </lineage>
</organism>
<dbReference type="RefSeq" id="WP_345477936.1">
    <property type="nucleotide sequence ID" value="NZ_BAABLW010000007.1"/>
</dbReference>
<dbReference type="EMBL" id="BAABLW010000007">
    <property type="protein sequence ID" value="GAA4923492.1"/>
    <property type="molecule type" value="Genomic_DNA"/>
</dbReference>
<evidence type="ECO:0008006" key="4">
    <source>
        <dbReference type="Google" id="ProtNLM"/>
    </source>
</evidence>
<sequence length="297" mass="32859">MRVRFEGLEIGSTERRHGDVVISDMDFGSTEYVTADQQQEGRDGVTPGRDYLRGTIAAFTISSNQRTMRQAREVLSEFLAAWRDRKRRLTPGLLVPLEYSPLDMDGEWFRIYGRPRSNDSYIFDHLMRQGVGTVNLEFEQLEPRFFAGGEAGEQQATIRATAAASGTGWTFPLTFPVSSPGPPEPASTVITVSGSEPTPPIIEFHGPGRRFQINGNAGWHMGLDPDVELAADEVITIDPLSRTVTDNFGRPRSVLDLRSALGQIELHPGTETLFFSAEDVTGTAHAIIRWRDAYASA</sequence>
<evidence type="ECO:0000256" key="1">
    <source>
        <dbReference type="SAM" id="MobiDB-lite"/>
    </source>
</evidence>
<accession>A0ABP9G657</accession>
<evidence type="ECO:0000313" key="2">
    <source>
        <dbReference type="EMBL" id="GAA4923492.1"/>
    </source>
</evidence>
<reference evidence="3" key="1">
    <citation type="journal article" date="2019" name="Int. J. Syst. Evol. Microbiol.">
        <title>The Global Catalogue of Microorganisms (GCM) 10K type strain sequencing project: providing services to taxonomists for standard genome sequencing and annotation.</title>
        <authorList>
            <consortium name="The Broad Institute Genomics Platform"/>
            <consortium name="The Broad Institute Genome Sequencing Center for Infectious Disease"/>
            <person name="Wu L."/>
            <person name="Ma J."/>
        </authorList>
    </citation>
    <scope>NUCLEOTIDE SEQUENCE [LARGE SCALE GENOMIC DNA]</scope>
    <source>
        <strain evidence="3">JCM 19129</strain>
    </source>
</reference>
<gene>
    <name evidence="2" type="ORF">GCM10025790_20770</name>
</gene>